<dbReference type="AlphaFoldDB" id="F4LSM4"/>
<feature type="signal peptide" evidence="1">
    <location>
        <begin position="1"/>
        <end position="21"/>
    </location>
</feature>
<dbReference type="KEGG" id="tae:TepiRe1_2471"/>
<dbReference type="KEGG" id="tep:TepRe1_2299"/>
<keyword evidence="3" id="KW-1185">Reference proteome</keyword>
<dbReference type="HOGENOM" id="CLU_1214293_0_0_9"/>
<dbReference type="RefSeq" id="WP_013779333.1">
    <property type="nucleotide sequence ID" value="NC_015519.1"/>
</dbReference>
<evidence type="ECO:0000313" key="2">
    <source>
        <dbReference type="EMBL" id="CCP27320.1"/>
    </source>
</evidence>
<dbReference type="PATRIC" id="fig|1209989.3.peg.2839"/>
<accession>L0S228</accession>
<dbReference type="Proteomes" id="UP000010802">
    <property type="component" value="Chromosome"/>
</dbReference>
<reference evidence="3" key="1">
    <citation type="journal article" date="2013" name="Genome Announc.">
        <title>First genome sequence of a syntrophic acetate-oxidizing bacterium, Tepidanaerobacter acetatoxydans strain Re1.</title>
        <authorList>
            <person name="Manzoor S."/>
            <person name="Bongcam-Rudloff E."/>
            <person name="Schnurer A."/>
            <person name="Muller B."/>
        </authorList>
    </citation>
    <scope>NUCLEOTIDE SEQUENCE [LARGE SCALE GENOMIC DNA]</scope>
    <source>
        <strain evidence="3">Re1</strain>
    </source>
</reference>
<sequence>MKRLFSLILIFTLAIALIACSNKTDSHKLLTKEGIMPYKLSESEKYILQSFGMEDSSQIISFLAPKEAITLNVNVYILDDNENWSSIGGGAISIGIDREPIKQLSGTFTMQLKENHAIDFNINAGGRASFKTDEIILDTETMASTKAFLQEFQNIELNKEKPVALMVYDSGTSMRGYSLQDYFNPSVFEGMDLVQVVTLTFTDKEL</sequence>
<evidence type="ECO:0000313" key="3">
    <source>
        <dbReference type="Proteomes" id="UP000010802"/>
    </source>
</evidence>
<proteinExistence type="predicted"/>
<feature type="chain" id="PRO_5039097002" description="Lipoprotein" evidence="1">
    <location>
        <begin position="22"/>
        <end position="206"/>
    </location>
</feature>
<name>F4LSM4_TEPAE</name>
<dbReference type="OrthoDB" id="2987705at2"/>
<dbReference type="EMBL" id="HF563609">
    <property type="protein sequence ID" value="CCP27320.1"/>
    <property type="molecule type" value="Genomic_DNA"/>
</dbReference>
<evidence type="ECO:0008006" key="4">
    <source>
        <dbReference type="Google" id="ProtNLM"/>
    </source>
</evidence>
<protein>
    <recommendedName>
        <fullName evidence="4">Lipoprotein</fullName>
    </recommendedName>
</protein>
<evidence type="ECO:0000256" key="1">
    <source>
        <dbReference type="SAM" id="SignalP"/>
    </source>
</evidence>
<keyword evidence="1" id="KW-0732">Signal</keyword>
<accession>F4LSM4</accession>
<organism evidence="2 3">
    <name type="scientific">Tepidanaerobacter acetatoxydans (strain DSM 21804 / JCM 16047 / Re1)</name>
    <dbReference type="NCBI Taxonomy" id="1209989"/>
    <lineage>
        <taxon>Bacteria</taxon>
        <taxon>Bacillati</taxon>
        <taxon>Bacillota</taxon>
        <taxon>Clostridia</taxon>
        <taxon>Thermosediminibacterales</taxon>
        <taxon>Tepidanaerobacteraceae</taxon>
        <taxon>Tepidanaerobacter</taxon>
    </lineage>
</organism>
<gene>
    <name evidence="2" type="ordered locus">TEPIRE1_2471</name>
</gene>
<dbReference type="PROSITE" id="PS51257">
    <property type="entry name" value="PROKAR_LIPOPROTEIN"/>
    <property type="match status" value="1"/>
</dbReference>
<dbReference type="eggNOG" id="ENOG5033MUG">
    <property type="taxonomic scope" value="Bacteria"/>
</dbReference>